<reference evidence="1" key="1">
    <citation type="submission" date="2019-10" db="EMBL/GenBank/DDBJ databases">
        <authorList>
            <person name="Paulsen S."/>
        </authorList>
    </citation>
    <scope>NUCLEOTIDE SEQUENCE</scope>
    <source>
        <strain evidence="1">LMG 19692</strain>
    </source>
</reference>
<keyword evidence="4" id="KW-1185">Reference proteome</keyword>
<dbReference type="Proteomes" id="UP001304419">
    <property type="component" value="Chromosome 1"/>
</dbReference>
<reference evidence="2 4" key="2">
    <citation type="submission" date="2023-10" db="EMBL/GenBank/DDBJ databases">
        <title>To unveil natural product biosynthetic capacity in Pseudoalteromonas.</title>
        <authorList>
            <person name="Wang J."/>
        </authorList>
    </citation>
    <scope>NUCLEOTIDE SEQUENCE [LARGE SCALE GENOMIC DNA]</scope>
    <source>
        <strain evidence="2 4">DSM 15914</strain>
    </source>
</reference>
<evidence type="ECO:0000313" key="1">
    <source>
        <dbReference type="EMBL" id="NLR21972.1"/>
    </source>
</evidence>
<accession>A0A8I2H073</accession>
<dbReference type="EMBL" id="WEIA01000006">
    <property type="protein sequence ID" value="NLR21972.1"/>
    <property type="molecule type" value="Genomic_DNA"/>
</dbReference>
<evidence type="ECO:0000313" key="2">
    <source>
        <dbReference type="EMBL" id="WOX28611.1"/>
    </source>
</evidence>
<dbReference type="EMBL" id="CP137578">
    <property type="protein sequence ID" value="WOX28611.1"/>
    <property type="molecule type" value="Genomic_DNA"/>
</dbReference>
<sequence>MTVDTTTMLDQIKKALNSKIITDSEFSHELINVLDDGRHQVKINCFNEFLKEELSVIINDDCIALLPFGNAHVAKIMAKNNRGESVKLFGYFPEENLRSEDELNYIDGICKTLTAGATEETFGAYD</sequence>
<organism evidence="1 3">
    <name type="scientific">Pseudoalteromonas maricaloris</name>
    <dbReference type="NCBI Taxonomy" id="184924"/>
    <lineage>
        <taxon>Bacteria</taxon>
        <taxon>Pseudomonadati</taxon>
        <taxon>Pseudomonadota</taxon>
        <taxon>Gammaproteobacteria</taxon>
        <taxon>Alteromonadales</taxon>
        <taxon>Pseudoalteromonadaceae</taxon>
        <taxon>Pseudoalteromonas</taxon>
    </lineage>
</organism>
<evidence type="ECO:0000313" key="4">
    <source>
        <dbReference type="Proteomes" id="UP001304419"/>
    </source>
</evidence>
<dbReference type="AlphaFoldDB" id="A0A8I2H073"/>
<gene>
    <name evidence="1" type="ORF">F9Y85_11695</name>
    <name evidence="2" type="ORF">R5H13_18655</name>
</gene>
<dbReference type="Proteomes" id="UP000646877">
    <property type="component" value="Unassembled WGS sequence"/>
</dbReference>
<dbReference type="RefSeq" id="WP_128583082.1">
    <property type="nucleotide sequence ID" value="NZ_CBCSDF010000013.1"/>
</dbReference>
<proteinExistence type="predicted"/>
<name>A0A8I2H073_9GAMM</name>
<protein>
    <submittedName>
        <fullName evidence="1">Uncharacterized protein</fullName>
    </submittedName>
</protein>
<evidence type="ECO:0000313" key="3">
    <source>
        <dbReference type="Proteomes" id="UP000646877"/>
    </source>
</evidence>